<proteinExistence type="predicted"/>
<evidence type="ECO:0000313" key="2">
    <source>
        <dbReference type="Proteomes" id="UP001519332"/>
    </source>
</evidence>
<reference evidence="1 2" key="1">
    <citation type="submission" date="2021-03" db="EMBL/GenBank/DDBJ databases">
        <title>Sequencing the genomes of 1000 actinobacteria strains.</title>
        <authorList>
            <person name="Klenk H.-P."/>
        </authorList>
    </citation>
    <scope>NUCLEOTIDE SEQUENCE [LARGE SCALE GENOMIC DNA]</scope>
    <source>
        <strain evidence="1 2">DSM 46670</strain>
    </source>
</reference>
<accession>A0ABS4TR64</accession>
<gene>
    <name evidence="1" type="ORF">JOF56_007281</name>
</gene>
<comment type="caution">
    <text evidence="1">The sequence shown here is derived from an EMBL/GenBank/DDBJ whole genome shotgun (WGS) entry which is preliminary data.</text>
</comment>
<keyword evidence="2" id="KW-1185">Reference proteome</keyword>
<organism evidence="1 2">
    <name type="scientific">Kibdelosporangium banguiense</name>
    <dbReference type="NCBI Taxonomy" id="1365924"/>
    <lineage>
        <taxon>Bacteria</taxon>
        <taxon>Bacillati</taxon>
        <taxon>Actinomycetota</taxon>
        <taxon>Actinomycetes</taxon>
        <taxon>Pseudonocardiales</taxon>
        <taxon>Pseudonocardiaceae</taxon>
        <taxon>Kibdelosporangium</taxon>
    </lineage>
</organism>
<dbReference type="EMBL" id="JAGINW010000001">
    <property type="protein sequence ID" value="MBP2326896.1"/>
    <property type="molecule type" value="Genomic_DNA"/>
</dbReference>
<protein>
    <submittedName>
        <fullName evidence="1">Uncharacterized protein</fullName>
    </submittedName>
</protein>
<dbReference type="RefSeq" id="WP_209643910.1">
    <property type="nucleotide sequence ID" value="NZ_JAGINW010000001.1"/>
</dbReference>
<dbReference type="Proteomes" id="UP001519332">
    <property type="component" value="Unassembled WGS sequence"/>
</dbReference>
<dbReference type="Gene3D" id="3.90.25.10">
    <property type="entry name" value="UDP-galactose 4-epimerase, domain 1"/>
    <property type="match status" value="1"/>
</dbReference>
<evidence type="ECO:0000313" key="1">
    <source>
        <dbReference type="EMBL" id="MBP2326896.1"/>
    </source>
</evidence>
<name>A0ABS4TR64_9PSEU</name>
<sequence>MTEQFGRPIRYERESLEDLRTALVGYGLNEDFVRGMVDMKRAKDNGLDSDVIRTPDTTSRTTFEQWCAQTLKPAVGRLTD</sequence>